<protein>
    <recommendedName>
        <fullName evidence="4">CRISPR-associated protein Cst1</fullName>
    </recommendedName>
</protein>
<gene>
    <name evidence="2" type="ORF">ACFSC9_02740</name>
</gene>
<accession>A0ABW4RE05</accession>
<feature type="region of interest" description="Disordered" evidence="1">
    <location>
        <begin position="645"/>
        <end position="673"/>
    </location>
</feature>
<dbReference type="RefSeq" id="WP_347326244.1">
    <property type="nucleotide sequence ID" value="NZ_JBCGUH010000010.1"/>
</dbReference>
<dbReference type="EMBL" id="JBHUEH010000009">
    <property type="protein sequence ID" value="MFD1884428.1"/>
    <property type="molecule type" value="Genomic_DNA"/>
</dbReference>
<keyword evidence="3" id="KW-1185">Reference proteome</keyword>
<comment type="caution">
    <text evidence="2">The sequence shown here is derived from an EMBL/GenBank/DDBJ whole genome shotgun (WGS) entry which is preliminary data.</text>
</comment>
<sequence>MSVEIELIAEDWMMTAGLIGLTRLYKNHPHPPVVTQRGLILTEDHLRSFSQSYVEWLIREFSIVERDVKRMGWAKTQVEQAMNMQLVEPEQIAACTEKVQVAVKSIRAIVVEQMKKVEKYFADMDEYKQLNQLATRLDDIAKDKQAWEQAAEVKTAIDDYRRIMSVPLINEKLTLNYAKAVILNVFFGQTSILQPTFNARSTVQHIEQLDKDFSMPALYDLQLYGELCKPAEQANIVDLLRTYSEVYKPFKDWLRKVKKMNSKQEIHAYFQQDVLPCFLITGMPASQSYEELTFSPLALSKKNAVNFNWNFDKDTPTPISALARLLLFAVPAGLAVYNRRIGTEDFNETKRFFGMILTQSYFQVNVDLNNQYRTLRNGGTTFDEAITNILDETHDKAKNLGNAYLFVELHSEYQMKKTLLDYYHMPPYLVTFLSKYGKHIHYIQHTHCKEAFVRALLKGIDPKQTVYELLRLAIKPKMKNPDASEQVRQAESSRLASSAFVAAQNRRRLLDAKQKIADPSKGVKSMAHPDAKIYIVYRQGIELRHRMLDIRPREQTEGKTYRAGGQKKLESIAYRLLNAAKAGDKSAFMDTVFRVYMSANTIGARQSSEKPKYLEVSNIFLDGLQENGIDFDTIATAFIAGLLGSNEKNNSSNRDDNADTTNEDTNETSEEVR</sequence>
<name>A0ABW4RE05_9BACL</name>
<evidence type="ECO:0000256" key="1">
    <source>
        <dbReference type="SAM" id="MobiDB-lite"/>
    </source>
</evidence>
<feature type="compositionally biased region" description="Acidic residues" evidence="1">
    <location>
        <begin position="661"/>
        <end position="673"/>
    </location>
</feature>
<proteinExistence type="predicted"/>
<dbReference type="Proteomes" id="UP001597233">
    <property type="component" value="Unassembled WGS sequence"/>
</dbReference>
<evidence type="ECO:0008006" key="4">
    <source>
        <dbReference type="Google" id="ProtNLM"/>
    </source>
</evidence>
<evidence type="ECO:0000313" key="3">
    <source>
        <dbReference type="Proteomes" id="UP001597233"/>
    </source>
</evidence>
<organism evidence="2 3">
    <name type="scientific">Paenibacillus wenxiniae</name>
    <dbReference type="NCBI Taxonomy" id="1636843"/>
    <lineage>
        <taxon>Bacteria</taxon>
        <taxon>Bacillati</taxon>
        <taxon>Bacillota</taxon>
        <taxon>Bacilli</taxon>
        <taxon>Bacillales</taxon>
        <taxon>Paenibacillaceae</taxon>
        <taxon>Paenibacillus</taxon>
    </lineage>
</organism>
<reference evidence="3" key="1">
    <citation type="journal article" date="2019" name="Int. J. Syst. Evol. Microbiol.">
        <title>The Global Catalogue of Microorganisms (GCM) 10K type strain sequencing project: providing services to taxonomists for standard genome sequencing and annotation.</title>
        <authorList>
            <consortium name="The Broad Institute Genomics Platform"/>
            <consortium name="The Broad Institute Genome Sequencing Center for Infectious Disease"/>
            <person name="Wu L."/>
            <person name="Ma J."/>
        </authorList>
    </citation>
    <scope>NUCLEOTIDE SEQUENCE [LARGE SCALE GENOMIC DNA]</scope>
    <source>
        <strain evidence="3">CCUG 54950</strain>
    </source>
</reference>
<evidence type="ECO:0000313" key="2">
    <source>
        <dbReference type="EMBL" id="MFD1884428.1"/>
    </source>
</evidence>